<sequence length="503" mass="56248">MEHHLGLVFTIFSASNYQGYEVNWGAIALLTLGSDGRVEQALREHNVPDFEELHKVVAAPAGVEREQICQDIGLSWMDCDRVAVGERRVRLALRRMAGIVLDFKPSLWRQFRRADAKNLGTIVREAWLDCLVKVCGDTLPWMEASKCWLPDGGDRVDYRKFLHRFKVVLSPQKWFSWKSAVLTEVFGNLLQRKAPAMDIFHLFDPIDKGVVEEEVFKLVLQECSSATLTASQLSALSRAIFGQGRGGGLRVNDFLYRFTLSFAQAQGMVSSDASPLALSSTIDQIGKLFSQVETRQYCGLNRLPSQPMEPPKAPPLDRLASAPPDAFVPRSQVSLVDTFLQFNGSKKGFLEVRDFVRHVMELPGFGDVRQEGRPLSEECVKSIAQMIAEGDDAINLLQFVGAFVVTDVGNASLEDDLNEHVLTFIYRHRHALRSSCCEHDGKEAGRVSRRLFAMVLEAVNFCAPKPASNLTRAQMDALVESITEDDDMVDYESFLASLEVRAE</sequence>
<protein>
    <recommendedName>
        <fullName evidence="2">EF-hand domain-containing protein</fullName>
    </recommendedName>
</protein>
<accession>A0A7S1AI43</accession>
<reference evidence="1" key="1">
    <citation type="submission" date="2021-01" db="EMBL/GenBank/DDBJ databases">
        <authorList>
            <person name="Corre E."/>
            <person name="Pelletier E."/>
            <person name="Niang G."/>
            <person name="Scheremetjew M."/>
            <person name="Finn R."/>
            <person name="Kale V."/>
            <person name="Holt S."/>
            <person name="Cochrane G."/>
            <person name="Meng A."/>
            <person name="Brown T."/>
            <person name="Cohen L."/>
        </authorList>
    </citation>
    <scope>NUCLEOTIDE SEQUENCE</scope>
</reference>
<gene>
    <name evidence="1" type="ORF">NSCI0253_LOCUS28739</name>
</gene>
<organism evidence="1">
    <name type="scientific">Noctiluca scintillans</name>
    <name type="common">Sea sparkle</name>
    <name type="synonym">Red tide dinoflagellate</name>
    <dbReference type="NCBI Taxonomy" id="2966"/>
    <lineage>
        <taxon>Eukaryota</taxon>
        <taxon>Sar</taxon>
        <taxon>Alveolata</taxon>
        <taxon>Dinophyceae</taxon>
        <taxon>Noctilucales</taxon>
        <taxon>Noctilucaceae</taxon>
        <taxon>Noctiluca</taxon>
    </lineage>
</organism>
<dbReference type="InterPro" id="IPR011992">
    <property type="entry name" value="EF-hand-dom_pair"/>
</dbReference>
<evidence type="ECO:0000313" key="1">
    <source>
        <dbReference type="EMBL" id="CAD8854388.1"/>
    </source>
</evidence>
<evidence type="ECO:0008006" key="2">
    <source>
        <dbReference type="Google" id="ProtNLM"/>
    </source>
</evidence>
<dbReference type="Gene3D" id="1.10.238.10">
    <property type="entry name" value="EF-hand"/>
    <property type="match status" value="1"/>
</dbReference>
<dbReference type="EMBL" id="HBFQ01040532">
    <property type="protein sequence ID" value="CAD8854388.1"/>
    <property type="molecule type" value="Transcribed_RNA"/>
</dbReference>
<dbReference type="AlphaFoldDB" id="A0A7S1AI43"/>
<proteinExistence type="predicted"/>
<name>A0A7S1AI43_NOCSC</name>
<dbReference type="SUPFAM" id="SSF47473">
    <property type="entry name" value="EF-hand"/>
    <property type="match status" value="1"/>
</dbReference>